<evidence type="ECO:0000313" key="3">
    <source>
        <dbReference type="Proteomes" id="UP000499080"/>
    </source>
</evidence>
<gene>
    <name evidence="2" type="ORF">AVEN_71329_1</name>
</gene>
<protein>
    <submittedName>
        <fullName evidence="2">Uncharacterized protein</fullName>
    </submittedName>
</protein>
<dbReference type="OrthoDB" id="2505440at2759"/>
<dbReference type="AlphaFoldDB" id="A0A4Y2BKA1"/>
<feature type="region of interest" description="Disordered" evidence="1">
    <location>
        <begin position="1"/>
        <end position="25"/>
    </location>
</feature>
<evidence type="ECO:0000256" key="1">
    <source>
        <dbReference type="SAM" id="MobiDB-lite"/>
    </source>
</evidence>
<feature type="compositionally biased region" description="Low complexity" evidence="1">
    <location>
        <begin position="1"/>
        <end position="19"/>
    </location>
</feature>
<keyword evidence="3" id="KW-1185">Reference proteome</keyword>
<proteinExistence type="predicted"/>
<name>A0A4Y2BKA1_ARAVE</name>
<accession>A0A4Y2BKA1</accession>
<reference evidence="2 3" key="1">
    <citation type="journal article" date="2019" name="Sci. Rep.">
        <title>Orb-weaving spider Araneus ventricosus genome elucidates the spidroin gene catalogue.</title>
        <authorList>
            <person name="Kono N."/>
            <person name="Nakamura H."/>
            <person name="Ohtoshi R."/>
            <person name="Moran D.A.P."/>
            <person name="Shinohara A."/>
            <person name="Yoshida Y."/>
            <person name="Fujiwara M."/>
            <person name="Mori M."/>
            <person name="Tomita M."/>
            <person name="Arakawa K."/>
        </authorList>
    </citation>
    <scope>NUCLEOTIDE SEQUENCE [LARGE SCALE GENOMIC DNA]</scope>
</reference>
<dbReference type="Proteomes" id="UP000499080">
    <property type="component" value="Unassembled WGS sequence"/>
</dbReference>
<evidence type="ECO:0000313" key="2">
    <source>
        <dbReference type="EMBL" id="GBL91676.1"/>
    </source>
</evidence>
<comment type="caution">
    <text evidence="2">The sequence shown here is derived from an EMBL/GenBank/DDBJ whole genome shotgun (WGS) entry which is preliminary data.</text>
</comment>
<sequence>MKRTSSEPAISAAPAKKPSTLNNVDGFTADSIPPHHYHLREDSYAVVNDFGDVINEHIRKFRTDDGTEDGRIFLTKNGVCFLAFVWVTLSNDMHRLPLPSDSEQVVIIATHCS</sequence>
<organism evidence="2 3">
    <name type="scientific">Araneus ventricosus</name>
    <name type="common">Orbweaver spider</name>
    <name type="synonym">Epeira ventricosa</name>
    <dbReference type="NCBI Taxonomy" id="182803"/>
    <lineage>
        <taxon>Eukaryota</taxon>
        <taxon>Metazoa</taxon>
        <taxon>Ecdysozoa</taxon>
        <taxon>Arthropoda</taxon>
        <taxon>Chelicerata</taxon>
        <taxon>Arachnida</taxon>
        <taxon>Araneae</taxon>
        <taxon>Araneomorphae</taxon>
        <taxon>Entelegynae</taxon>
        <taxon>Araneoidea</taxon>
        <taxon>Araneidae</taxon>
        <taxon>Araneus</taxon>
    </lineage>
</organism>
<dbReference type="EMBL" id="BGPR01000081">
    <property type="protein sequence ID" value="GBL91676.1"/>
    <property type="molecule type" value="Genomic_DNA"/>
</dbReference>